<evidence type="ECO:0000259" key="1">
    <source>
        <dbReference type="PROSITE" id="PS50053"/>
    </source>
</evidence>
<reference key="1">
    <citation type="journal article" date="1999" name="Nature">
        <title>Sequence and analysis of chromosome 2 of the plant Arabidopsis thaliana.</title>
        <authorList>
            <person name="Lin X."/>
            <person name="Kaul S."/>
            <person name="Rounsley S."/>
            <person name="Shea T.P."/>
            <person name="Benito M.I."/>
            <person name="Town C.D."/>
            <person name="Fujii C.Y."/>
            <person name="Mason T."/>
            <person name="Bowman C.L."/>
            <person name="Barnstead M."/>
            <person name="Feldblyum T.V."/>
            <person name="Buell C.R."/>
            <person name="Ketchum K.A."/>
            <person name="Lee J."/>
            <person name="Ronning C.M."/>
            <person name="Koo H.L."/>
            <person name="Moffat K.S."/>
            <person name="Cronin L.A."/>
            <person name="Shen M."/>
            <person name="Pai G."/>
            <person name="Van Aken S."/>
            <person name="Umayam L."/>
            <person name="Tallon L.J."/>
            <person name="Gill J.E."/>
            <person name="Adams M.D."/>
            <person name="Carrera A.J."/>
            <person name="Creasy T.H."/>
            <person name="Goodman H.M."/>
            <person name="Somerville C.R."/>
            <person name="Copenhaver G.P."/>
            <person name="Preuss D."/>
            <person name="Nierman W.C."/>
            <person name="White O."/>
            <person name="Eisen J.A."/>
            <person name="Salzberg S.L."/>
            <person name="Fraser C.M."/>
            <person name="Venter J.C."/>
        </authorList>
    </citation>
    <scope>NUCLEOTIDE SEQUENCE [LARGE SCALE GENOMIC DNA]</scope>
    <source>
        <strain>cv. Columbia</strain>
    </source>
</reference>
<proteinExistence type="evidence at protein level"/>
<dbReference type="InterPro" id="IPR029071">
    <property type="entry name" value="Ubiquitin-like_domsf"/>
</dbReference>
<feature type="domain" description="Ubiquitin-like" evidence="1">
    <location>
        <begin position="141"/>
        <end position="223"/>
    </location>
</feature>
<dbReference type="InterPro" id="IPR000626">
    <property type="entry name" value="Ubiquitin-like_dom"/>
</dbReference>
<evidence type="ECO:0000313" key="2">
    <source>
        <dbReference type="EMBL" id="AAC69943.1"/>
    </source>
</evidence>
<dbReference type="ExpressionAtlas" id="Q9ZV63">
    <property type="expression patterns" value="baseline and differential"/>
</dbReference>
<dbReference type="CDD" id="cd17039">
    <property type="entry name" value="Ubl_ubiquitin_like"/>
    <property type="match status" value="2"/>
</dbReference>
<dbReference type="SMART" id="SM00213">
    <property type="entry name" value="UBQ"/>
    <property type="match status" value="1"/>
</dbReference>
<evidence type="ECO:0007829" key="3">
    <source>
        <dbReference type="PDB" id="2KAN"/>
    </source>
</evidence>
<dbReference type="PhylomeDB" id="Q9ZV63"/>
<protein>
    <submittedName>
        <fullName evidence="2">Uncharacterized protein At2g32350</fullName>
    </submittedName>
</protein>
<dbReference type="PANTHER" id="PTHR10621:SF0">
    <property type="entry name" value="UV EXCISION REPAIR PROTEIN RAD23"/>
    <property type="match status" value="1"/>
</dbReference>
<dbReference type="PIR" id="A84732">
    <property type="entry name" value="A84732"/>
</dbReference>
<feature type="domain" description="Ubiquitin-like" evidence="1">
    <location>
        <begin position="75"/>
        <end position="146"/>
    </location>
</feature>
<dbReference type="EMBL" id="AC005700">
    <property type="protein sequence ID" value="AAC69943.1"/>
    <property type="molecule type" value="Genomic_DNA"/>
</dbReference>
<dbReference type="EvolutionaryTrace" id="Q9ZV63"/>
<keyword evidence="3" id="KW-0002">3D-structure</keyword>
<dbReference type="PDB" id="2KAN">
    <property type="method" value="NMR"/>
    <property type="chains" value="A=69-153"/>
</dbReference>
<dbReference type="SMR" id="Q9ZV63"/>
<dbReference type="PANTHER" id="PTHR10621">
    <property type="entry name" value="UV EXCISION REPAIR PROTEIN RAD23"/>
    <property type="match status" value="1"/>
</dbReference>
<dbReference type="SUPFAM" id="SSF54236">
    <property type="entry name" value="Ubiquitin-like"/>
    <property type="match status" value="3"/>
</dbReference>
<sequence length="233" mass="26649">MEISEQESVLEVKKRLGQFLQIPTSSITLFVSCWELIDGLDIEDYPIISHGTRIDLTVTPLFTAPSFIHAAVRKIHVTVKFPSKQFTVEVDRTETVSSLKDKIHIVENTPIKRMQLYYSGIELADDYRNLNEYGITEFSEIVVFLKSINRAKDVAPTSSSLFNGARIPVEIKDTCTISEMREGLQANKTLPRDEYIFVHKQRIMRENCSLRWHGVENGDTLFVFKGSISREGF</sequence>
<organism evidence="2">
    <name type="scientific">Arabidopsis thaliana</name>
    <name type="common">Mouse-ear cress</name>
    <dbReference type="NCBI Taxonomy" id="3702"/>
    <lineage>
        <taxon>Eukaryota</taxon>
        <taxon>Viridiplantae</taxon>
        <taxon>Streptophyta</taxon>
        <taxon>Embryophyta</taxon>
        <taxon>Tracheophyta</taxon>
        <taxon>Spermatophyta</taxon>
        <taxon>Magnoliopsida</taxon>
        <taxon>eudicotyledons</taxon>
        <taxon>Gunneridae</taxon>
        <taxon>Pentapetalae</taxon>
        <taxon>rosids</taxon>
        <taxon>malvids</taxon>
        <taxon>Brassicales</taxon>
        <taxon>Brassicaceae</taxon>
        <taxon>Camelineae</taxon>
        <taxon>Arabidopsis</taxon>
    </lineage>
</organism>
<reference evidence="2" key="2">
    <citation type="submission" date="2000-03" db="EMBL/GenBank/DDBJ databases">
        <authorList>
            <person name="Rounsley S.D."/>
            <person name="Lin X."/>
            <person name="Kaul S."/>
            <person name="Shea T.P."/>
            <person name="Fujii C.Y."/>
            <person name="Mason T.M."/>
            <person name="Shen M."/>
            <person name="Ronning C.M."/>
            <person name="Fraser C.M."/>
            <person name="Somerville C.R."/>
            <person name="Venter J.C."/>
        </authorList>
    </citation>
    <scope>NUCLEOTIDE SEQUENCE</scope>
</reference>
<dbReference type="Pfam" id="PF00240">
    <property type="entry name" value="ubiquitin"/>
    <property type="match status" value="2"/>
</dbReference>
<dbReference type="Gene3D" id="3.10.20.90">
    <property type="entry name" value="Phosphatidylinositol 3-kinase Catalytic Subunit, Chain A, domain 1"/>
    <property type="match status" value="2"/>
</dbReference>
<reference evidence="2" key="3">
    <citation type="submission" date="2002-02" db="EMBL/GenBank/DDBJ databases">
        <authorList>
            <person name="Town C.D."/>
            <person name="Kaul S."/>
        </authorList>
    </citation>
    <scope>NUCLEOTIDE SEQUENCE</scope>
</reference>
<accession>Q9ZV63</accession>
<dbReference type="PROSITE" id="PS50053">
    <property type="entry name" value="UBIQUITIN_2"/>
    <property type="match status" value="2"/>
</dbReference>
<reference evidence="3" key="4">
    <citation type="submission" date="2008-11" db="PDB data bank">
        <title>Solution NMR structure of ubiquitin-like domain of Arabidopsis thaliana protein At2g32350.</title>
        <authorList>
            <person name="Eletsky A."/>
            <person name="Mills J.L."/>
            <person name="Sukumaran D."/>
            <person name="Hua J."/>
            <person name="Shastry R."/>
            <person name="Jiang M."/>
            <person name="Ciccosanti C."/>
            <person name="Xiao R."/>
            <person name="Liu J."/>
            <person name="Everret J.K."/>
            <person name="Swapna G.V.T."/>
            <person name="Acton T.B."/>
            <person name="Rost B."/>
            <person name="Montelione G.T."/>
            <person name="Szyperski T."/>
        </authorList>
    </citation>
    <scope>STRUCTURE BY NMR OF 69-153</scope>
</reference>
<dbReference type="PDBsum" id="2KAN"/>
<name>Q9ZV63_ARATH</name>
<dbReference type="AlphaFoldDB" id="Q9ZV63"/>